<protein>
    <submittedName>
        <fullName evidence="7">DUF423 domain-containing protein</fullName>
    </submittedName>
</protein>
<feature type="transmembrane region" description="Helical" evidence="6">
    <location>
        <begin position="96"/>
        <end position="118"/>
    </location>
</feature>
<comment type="caution">
    <text evidence="7">The sequence shown here is derived from an EMBL/GenBank/DDBJ whole genome shotgun (WGS) entry which is preliminary data.</text>
</comment>
<keyword evidence="3 6" id="KW-0812">Transmembrane</keyword>
<comment type="subcellular location">
    <subcellularLocation>
        <location evidence="1">Membrane</location>
        <topology evidence="1">Multi-pass membrane protein</topology>
    </subcellularLocation>
</comment>
<comment type="similarity">
    <text evidence="2">Belongs to the UPF0382 family.</text>
</comment>
<evidence type="ECO:0000256" key="4">
    <source>
        <dbReference type="ARBA" id="ARBA00022989"/>
    </source>
</evidence>
<evidence type="ECO:0000256" key="2">
    <source>
        <dbReference type="ARBA" id="ARBA00009694"/>
    </source>
</evidence>
<evidence type="ECO:0000313" key="7">
    <source>
        <dbReference type="EMBL" id="PWN57058.1"/>
    </source>
</evidence>
<dbReference type="GO" id="GO:0005886">
    <property type="term" value="C:plasma membrane"/>
    <property type="evidence" value="ECO:0007669"/>
    <property type="project" value="TreeGrafter"/>
</dbReference>
<feature type="transmembrane region" description="Helical" evidence="6">
    <location>
        <begin position="68"/>
        <end position="90"/>
    </location>
</feature>
<name>A0A363UNQ0_9GAMM</name>
<evidence type="ECO:0000313" key="8">
    <source>
        <dbReference type="Proteomes" id="UP000251800"/>
    </source>
</evidence>
<dbReference type="PANTHER" id="PTHR43461:SF1">
    <property type="entry name" value="TRANSMEMBRANE PROTEIN 256"/>
    <property type="match status" value="1"/>
</dbReference>
<dbReference type="OrthoDB" id="9802121at2"/>
<evidence type="ECO:0000256" key="5">
    <source>
        <dbReference type="ARBA" id="ARBA00023136"/>
    </source>
</evidence>
<dbReference type="PANTHER" id="PTHR43461">
    <property type="entry name" value="TRANSMEMBRANE PROTEIN 256"/>
    <property type="match status" value="1"/>
</dbReference>
<dbReference type="Pfam" id="PF04241">
    <property type="entry name" value="DUF423"/>
    <property type="match status" value="1"/>
</dbReference>
<proteinExistence type="inferred from homology"/>
<dbReference type="AlphaFoldDB" id="A0A363UNQ0"/>
<dbReference type="RefSeq" id="WP_109719139.1">
    <property type="nucleotide sequence ID" value="NZ_QEQK01000003.1"/>
</dbReference>
<organism evidence="7 8">
    <name type="scientific">Abyssibacter profundi</name>
    <dbReference type="NCBI Taxonomy" id="2182787"/>
    <lineage>
        <taxon>Bacteria</taxon>
        <taxon>Pseudomonadati</taxon>
        <taxon>Pseudomonadota</taxon>
        <taxon>Gammaproteobacteria</taxon>
        <taxon>Chromatiales</taxon>
        <taxon>Oceanococcaceae</taxon>
        <taxon>Abyssibacter</taxon>
    </lineage>
</organism>
<keyword evidence="4 6" id="KW-1133">Transmembrane helix</keyword>
<evidence type="ECO:0000256" key="6">
    <source>
        <dbReference type="SAM" id="Phobius"/>
    </source>
</evidence>
<evidence type="ECO:0000256" key="1">
    <source>
        <dbReference type="ARBA" id="ARBA00004141"/>
    </source>
</evidence>
<accession>A0A363UNQ0</accession>
<feature type="transmembrane region" description="Helical" evidence="6">
    <location>
        <begin position="42"/>
        <end position="61"/>
    </location>
</feature>
<dbReference type="EMBL" id="QEQK01000003">
    <property type="protein sequence ID" value="PWN57058.1"/>
    <property type="molecule type" value="Genomic_DNA"/>
</dbReference>
<gene>
    <name evidence="7" type="ORF">DEH80_03730</name>
</gene>
<evidence type="ECO:0000256" key="3">
    <source>
        <dbReference type="ARBA" id="ARBA00022692"/>
    </source>
</evidence>
<keyword evidence="8" id="KW-1185">Reference proteome</keyword>
<dbReference type="Proteomes" id="UP000251800">
    <property type="component" value="Unassembled WGS sequence"/>
</dbReference>
<dbReference type="InterPro" id="IPR006696">
    <property type="entry name" value="DUF423"/>
</dbReference>
<reference evidence="7 8" key="1">
    <citation type="submission" date="2018-05" db="EMBL/GenBank/DDBJ databases">
        <title>Abyssibacter profundi OUC007T gen. nov., sp. nov, a marine bacterium isolated from seawater of the Mariana Trench.</title>
        <authorList>
            <person name="Zhou S."/>
        </authorList>
    </citation>
    <scope>NUCLEOTIDE SEQUENCE [LARGE SCALE GENOMIC DNA]</scope>
    <source>
        <strain evidence="7 8">OUC007</strain>
    </source>
</reference>
<keyword evidence="5 6" id="KW-0472">Membrane</keyword>
<sequence>MPNPWLALAALFGFLGVAFGAFGAHALRARLSSDMLRVWETAVNYQFWHALALLAVGILVLRGSSAWLTAAGSLFALGVLLFSGSLYALALSGVRGLGAITPVGGVLLLGGWICLLVASTRLS</sequence>